<dbReference type="GO" id="GO:0005737">
    <property type="term" value="C:cytoplasm"/>
    <property type="evidence" value="ECO:0007669"/>
    <property type="project" value="UniProtKB-SubCell"/>
</dbReference>
<comment type="pathway">
    <text evidence="5">Amino-acid biosynthesis; L-arginine biosynthesis; N(2)-acetyl-L-ornithine from L-glutamate: step 3/4.</text>
</comment>
<feature type="domain" description="Semialdehyde dehydrogenase NAD-binding" evidence="6">
    <location>
        <begin position="4"/>
        <end position="135"/>
    </location>
</feature>
<evidence type="ECO:0000256" key="2">
    <source>
        <dbReference type="ARBA" id="ARBA00022605"/>
    </source>
</evidence>
<evidence type="ECO:0000313" key="7">
    <source>
        <dbReference type="EMBL" id="MDQ0370200.1"/>
    </source>
</evidence>
<dbReference type="InterPro" id="IPR050085">
    <property type="entry name" value="AGPR"/>
</dbReference>
<feature type="active site" evidence="5">
    <location>
        <position position="145"/>
    </location>
</feature>
<evidence type="ECO:0000256" key="5">
    <source>
        <dbReference type="HAMAP-Rule" id="MF_00150"/>
    </source>
</evidence>
<dbReference type="CDD" id="cd23934">
    <property type="entry name" value="AGPR_1_C"/>
    <property type="match status" value="1"/>
</dbReference>
<comment type="function">
    <text evidence="5">Catalyzes the NADPH-dependent reduction of N-acetyl-5-glutamyl phosphate to yield N-acetyl-L-glutamate 5-semialdehyde.</text>
</comment>
<keyword evidence="3 5" id="KW-0521">NADP</keyword>
<dbReference type="CDD" id="cd24148">
    <property type="entry name" value="AGPR_1_actinobacAGPR_like"/>
    <property type="match status" value="1"/>
</dbReference>
<dbReference type="HAMAP" id="MF_00150">
    <property type="entry name" value="ArgC_type1"/>
    <property type="match status" value="1"/>
</dbReference>
<sequence>MGVRVGVAGASGYAGGELLRLLAGHPEFDLVTATAHSQAGSAAGAVHPHLSGLDLTLGATTAEAFQDVDLVFLALPHGQSAALAGQLPESVKIVDIGADFRLSDGDAWQRYYGGEHAGTWTYGLPELPGQRERIANSTRVANTGCYAVTTILALAPLIAAGVADPEDVVVVASSGTSGAGKSAKTHLLASEVMGSLSTYKTGRHQHVPEIKQATGATSLSFTPVLAPMPRGILATVTARRATDQDPREVLAAAYATDPFVHVLAEDRWPQTASVSGSNSVHLQATVDADSGRIIAVSASDNLGKGAAGQAVQNANLMFGLPETTGLQIYGVAP</sequence>
<keyword evidence="4 5" id="KW-0560">Oxidoreductase</keyword>
<accession>A0AAE4B0D7</accession>
<comment type="catalytic activity">
    <reaction evidence="5">
        <text>N-acetyl-L-glutamate 5-semialdehyde + phosphate + NADP(+) = N-acetyl-L-glutamyl 5-phosphate + NADPH + H(+)</text>
        <dbReference type="Rhea" id="RHEA:21588"/>
        <dbReference type="ChEBI" id="CHEBI:15378"/>
        <dbReference type="ChEBI" id="CHEBI:29123"/>
        <dbReference type="ChEBI" id="CHEBI:43474"/>
        <dbReference type="ChEBI" id="CHEBI:57783"/>
        <dbReference type="ChEBI" id="CHEBI:57936"/>
        <dbReference type="ChEBI" id="CHEBI:58349"/>
        <dbReference type="EC" id="1.2.1.38"/>
    </reaction>
</comment>
<dbReference type="EMBL" id="JAUSUZ010000001">
    <property type="protein sequence ID" value="MDQ0370200.1"/>
    <property type="molecule type" value="Genomic_DNA"/>
</dbReference>
<dbReference type="SMART" id="SM00859">
    <property type="entry name" value="Semialdhyde_dh"/>
    <property type="match status" value="1"/>
</dbReference>
<dbReference type="NCBIfam" id="TIGR01850">
    <property type="entry name" value="argC"/>
    <property type="match status" value="1"/>
</dbReference>
<dbReference type="PANTHER" id="PTHR32338:SF10">
    <property type="entry name" value="N-ACETYL-GAMMA-GLUTAMYL-PHOSPHATE REDUCTASE, CHLOROPLASTIC-RELATED"/>
    <property type="match status" value="1"/>
</dbReference>
<evidence type="ECO:0000313" key="8">
    <source>
        <dbReference type="Proteomes" id="UP001240236"/>
    </source>
</evidence>
<dbReference type="PANTHER" id="PTHR32338">
    <property type="entry name" value="N-ACETYL-GAMMA-GLUTAMYL-PHOSPHATE REDUCTASE, CHLOROPLASTIC-RELATED-RELATED"/>
    <property type="match status" value="1"/>
</dbReference>
<dbReference type="Gene3D" id="3.40.50.720">
    <property type="entry name" value="NAD(P)-binding Rossmann-like Domain"/>
    <property type="match status" value="1"/>
</dbReference>
<keyword evidence="1 5" id="KW-0055">Arginine biosynthesis</keyword>
<dbReference type="Pfam" id="PF01118">
    <property type="entry name" value="Semialdhyde_dh"/>
    <property type="match status" value="1"/>
</dbReference>
<dbReference type="GO" id="GO:0051287">
    <property type="term" value="F:NAD binding"/>
    <property type="evidence" value="ECO:0007669"/>
    <property type="project" value="InterPro"/>
</dbReference>
<keyword evidence="8" id="KW-1185">Reference proteome</keyword>
<gene>
    <name evidence="5" type="primary">argC</name>
    <name evidence="7" type="ORF">J2S42_006869</name>
</gene>
<organism evidence="7 8">
    <name type="scientific">Catenuloplanes indicus</name>
    <dbReference type="NCBI Taxonomy" id="137267"/>
    <lineage>
        <taxon>Bacteria</taxon>
        <taxon>Bacillati</taxon>
        <taxon>Actinomycetota</taxon>
        <taxon>Actinomycetes</taxon>
        <taxon>Micromonosporales</taxon>
        <taxon>Micromonosporaceae</taxon>
        <taxon>Catenuloplanes</taxon>
    </lineage>
</organism>
<dbReference type="InterPro" id="IPR000706">
    <property type="entry name" value="AGPR_type-1"/>
</dbReference>
<comment type="caution">
    <text evidence="7">The sequence shown here is derived from an EMBL/GenBank/DDBJ whole genome shotgun (WGS) entry which is preliminary data.</text>
</comment>
<dbReference type="SUPFAM" id="SSF55347">
    <property type="entry name" value="Glyceraldehyde-3-phosphate dehydrogenase-like, C-terminal domain"/>
    <property type="match status" value="1"/>
</dbReference>
<protein>
    <recommendedName>
        <fullName evidence="5">N-acetyl-gamma-glutamyl-phosphate reductase</fullName>
        <shortName evidence="5">AGPR</shortName>
        <ecNumber evidence="5">1.2.1.38</ecNumber>
    </recommendedName>
    <alternativeName>
        <fullName evidence="5">N-acetyl-glutamate semialdehyde dehydrogenase</fullName>
        <shortName evidence="5">NAGSA dehydrogenase</shortName>
    </alternativeName>
</protein>
<evidence type="ECO:0000256" key="4">
    <source>
        <dbReference type="ARBA" id="ARBA00023002"/>
    </source>
</evidence>
<dbReference type="InterPro" id="IPR058924">
    <property type="entry name" value="AGPR_dimerisation_dom"/>
</dbReference>
<dbReference type="InterPro" id="IPR036291">
    <property type="entry name" value="NAD(P)-bd_dom_sf"/>
</dbReference>
<dbReference type="RefSeq" id="WP_307245981.1">
    <property type="nucleotide sequence ID" value="NZ_JAUSUZ010000001.1"/>
</dbReference>
<evidence type="ECO:0000256" key="3">
    <source>
        <dbReference type="ARBA" id="ARBA00022857"/>
    </source>
</evidence>
<comment type="similarity">
    <text evidence="5">Belongs to the NAGSA dehydrogenase family. Type 1 subfamily.</text>
</comment>
<dbReference type="InterPro" id="IPR000534">
    <property type="entry name" value="Semialdehyde_DH_NAD-bd"/>
</dbReference>
<reference evidence="7 8" key="1">
    <citation type="submission" date="2023-07" db="EMBL/GenBank/DDBJ databases">
        <title>Sequencing the genomes of 1000 actinobacteria strains.</title>
        <authorList>
            <person name="Klenk H.-P."/>
        </authorList>
    </citation>
    <scope>NUCLEOTIDE SEQUENCE [LARGE SCALE GENOMIC DNA]</scope>
    <source>
        <strain evidence="7 8">DSM 44709</strain>
    </source>
</reference>
<keyword evidence="2 5" id="KW-0028">Amino-acid biosynthesis</keyword>
<evidence type="ECO:0000256" key="1">
    <source>
        <dbReference type="ARBA" id="ARBA00022571"/>
    </source>
</evidence>
<proteinExistence type="inferred from homology"/>
<keyword evidence="5" id="KW-0963">Cytoplasm</keyword>
<dbReference type="AlphaFoldDB" id="A0AAE4B0D7"/>
<name>A0AAE4B0D7_9ACTN</name>
<dbReference type="Proteomes" id="UP001240236">
    <property type="component" value="Unassembled WGS sequence"/>
</dbReference>
<dbReference type="SUPFAM" id="SSF51735">
    <property type="entry name" value="NAD(P)-binding Rossmann-fold domains"/>
    <property type="match status" value="1"/>
</dbReference>
<dbReference type="Pfam" id="PF22698">
    <property type="entry name" value="Semialdhyde_dhC_1"/>
    <property type="match status" value="1"/>
</dbReference>
<dbReference type="GO" id="GO:0070401">
    <property type="term" value="F:NADP+ binding"/>
    <property type="evidence" value="ECO:0007669"/>
    <property type="project" value="InterPro"/>
</dbReference>
<dbReference type="EC" id="1.2.1.38" evidence="5"/>
<dbReference type="Gene3D" id="3.30.360.10">
    <property type="entry name" value="Dihydrodipicolinate Reductase, domain 2"/>
    <property type="match status" value="1"/>
</dbReference>
<evidence type="ECO:0000259" key="6">
    <source>
        <dbReference type="SMART" id="SM00859"/>
    </source>
</evidence>
<comment type="subcellular location">
    <subcellularLocation>
        <location evidence="5">Cytoplasm</location>
    </subcellularLocation>
</comment>
<dbReference type="GO" id="GO:0003942">
    <property type="term" value="F:N-acetyl-gamma-glutamyl-phosphate reductase activity"/>
    <property type="evidence" value="ECO:0007669"/>
    <property type="project" value="UniProtKB-UniRule"/>
</dbReference>
<dbReference type="GO" id="GO:0006526">
    <property type="term" value="P:L-arginine biosynthetic process"/>
    <property type="evidence" value="ECO:0007669"/>
    <property type="project" value="UniProtKB-UniRule"/>
</dbReference>